<reference evidence="3" key="1">
    <citation type="submission" date="2023-02" db="EMBL/GenBank/DDBJ databases">
        <title>Kitasatospora phosalacinea NBRC 14627.</title>
        <authorList>
            <person name="Ichikawa N."/>
            <person name="Sato H."/>
            <person name="Tonouchi N."/>
        </authorList>
    </citation>
    <scope>NUCLEOTIDE SEQUENCE</scope>
    <source>
        <strain evidence="3">NBRC 14627</strain>
    </source>
</reference>
<organism evidence="3 4">
    <name type="scientific">Kitasatospora phosalacinea</name>
    <dbReference type="NCBI Taxonomy" id="2065"/>
    <lineage>
        <taxon>Bacteria</taxon>
        <taxon>Bacillati</taxon>
        <taxon>Actinomycetota</taxon>
        <taxon>Actinomycetes</taxon>
        <taxon>Kitasatosporales</taxon>
        <taxon>Streptomycetaceae</taxon>
        <taxon>Kitasatospora</taxon>
    </lineage>
</organism>
<proteinExistence type="predicted"/>
<feature type="transmembrane region" description="Helical" evidence="2">
    <location>
        <begin position="88"/>
        <end position="118"/>
    </location>
</feature>
<gene>
    <name evidence="3" type="ORF">Kpho02_32510</name>
</gene>
<dbReference type="EMBL" id="BSSA01000009">
    <property type="protein sequence ID" value="GLW70952.1"/>
    <property type="molecule type" value="Genomic_DNA"/>
</dbReference>
<keyword evidence="2" id="KW-1133">Transmembrane helix</keyword>
<keyword evidence="2" id="KW-0812">Transmembrane</keyword>
<sequence length="390" mass="42923">MICPHCRHDRRQRERTGHTCSNCRKVFALDPKVEPGRLHDLKFRELVAKSAPDGLRITVEQLYWMNERRLYRFPTGPRPRGSVTAGTVLGVVAVVTASLAVGIGGLAHLLLGLPALFLGWRSYRQFRDTGRYHPPQPFRSWLRLADFEQRVVPRWRQVYGSLPDGLVDGAPSAAVPARPSDPRAVVLCELPGVAAFLQLNGFAERHRVLLQQQPGQVPAGLPVVVVRDLSLDALARSAELRARFTGHRVVDCGLLPRSVQLPARMVRLRDAGRRRQEPPTALADSPAWQRLPEEERDWLCDGWSSPLITLPPVKLMAMVDRAVERALAAPPVAPPVALTKTGSGSEGAAESAAETRRRAERIGFLTWPQAVPAQRTGSSTPAPHPKGGGR</sequence>
<evidence type="ECO:0000256" key="2">
    <source>
        <dbReference type="SAM" id="Phobius"/>
    </source>
</evidence>
<feature type="compositionally biased region" description="Low complexity" evidence="1">
    <location>
        <begin position="334"/>
        <end position="352"/>
    </location>
</feature>
<dbReference type="RefSeq" id="WP_285736756.1">
    <property type="nucleotide sequence ID" value="NZ_BSSA01000009.1"/>
</dbReference>
<feature type="region of interest" description="Disordered" evidence="1">
    <location>
        <begin position="334"/>
        <end position="390"/>
    </location>
</feature>
<dbReference type="AlphaFoldDB" id="A0A9W6V365"/>
<protein>
    <submittedName>
        <fullName evidence="3">Uncharacterized protein</fullName>
    </submittedName>
</protein>
<evidence type="ECO:0000256" key="1">
    <source>
        <dbReference type="SAM" id="MobiDB-lite"/>
    </source>
</evidence>
<evidence type="ECO:0000313" key="4">
    <source>
        <dbReference type="Proteomes" id="UP001165041"/>
    </source>
</evidence>
<name>A0A9W6V365_9ACTN</name>
<evidence type="ECO:0000313" key="3">
    <source>
        <dbReference type="EMBL" id="GLW70952.1"/>
    </source>
</evidence>
<keyword evidence="2" id="KW-0472">Membrane</keyword>
<comment type="caution">
    <text evidence="3">The sequence shown here is derived from an EMBL/GenBank/DDBJ whole genome shotgun (WGS) entry which is preliminary data.</text>
</comment>
<dbReference type="Proteomes" id="UP001165041">
    <property type="component" value="Unassembled WGS sequence"/>
</dbReference>
<accession>A0A9W6V365</accession>